<feature type="chain" id="PRO_5006047537" evidence="2">
    <location>
        <begin position="24"/>
        <end position="445"/>
    </location>
</feature>
<dbReference type="EMBL" id="CP012801">
    <property type="protein sequence ID" value="ALJ59134.1"/>
    <property type="molecule type" value="Genomic_DNA"/>
</dbReference>
<dbReference type="Proteomes" id="UP000061809">
    <property type="component" value="Chromosome"/>
</dbReference>
<reference evidence="3 4" key="1">
    <citation type="journal article" date="2015" name="Science">
        <title>Genetic determinants of in vivo fitness and diet responsiveness in multiple human gut Bacteroides.</title>
        <authorList>
            <person name="Wu M."/>
            <person name="McNulty N.P."/>
            <person name="Rodionov D.A."/>
            <person name="Khoroshkin M.S."/>
            <person name="Griffin N.W."/>
            <person name="Cheng J."/>
            <person name="Latreille P."/>
            <person name="Kerstetter R.A."/>
            <person name="Terrapon N."/>
            <person name="Henrissat B."/>
            <person name="Osterman A.L."/>
            <person name="Gordon J.I."/>
        </authorList>
    </citation>
    <scope>NUCLEOTIDE SEQUENCE [LARGE SCALE GENOMIC DNA]</scope>
    <source>
        <strain evidence="3 4">WH2</strain>
    </source>
</reference>
<gene>
    <name evidence="3" type="ORF">BcellWH2_01883</name>
</gene>
<protein>
    <submittedName>
        <fullName evidence="3">Uncharacterized protein</fullName>
    </submittedName>
</protein>
<evidence type="ECO:0000313" key="3">
    <source>
        <dbReference type="EMBL" id="ALJ59134.1"/>
    </source>
</evidence>
<dbReference type="RefSeq" id="WP_118451502.1">
    <property type="nucleotide sequence ID" value="NZ_CP012801.1"/>
</dbReference>
<dbReference type="PROSITE" id="PS51257">
    <property type="entry name" value="PROKAR_LIPOPROTEIN"/>
    <property type="match status" value="1"/>
</dbReference>
<evidence type="ECO:0000313" key="4">
    <source>
        <dbReference type="Proteomes" id="UP000061809"/>
    </source>
</evidence>
<feature type="region of interest" description="Disordered" evidence="1">
    <location>
        <begin position="206"/>
        <end position="238"/>
    </location>
</feature>
<organism evidence="3 4">
    <name type="scientific">Bacteroides cellulosilyticus</name>
    <dbReference type="NCBI Taxonomy" id="246787"/>
    <lineage>
        <taxon>Bacteria</taxon>
        <taxon>Pseudomonadati</taxon>
        <taxon>Bacteroidota</taxon>
        <taxon>Bacteroidia</taxon>
        <taxon>Bacteroidales</taxon>
        <taxon>Bacteroidaceae</taxon>
        <taxon>Bacteroides</taxon>
    </lineage>
</organism>
<proteinExistence type="predicted"/>
<dbReference type="KEGG" id="bcel:BcellWH2_01883"/>
<evidence type="ECO:0000256" key="2">
    <source>
        <dbReference type="SAM" id="SignalP"/>
    </source>
</evidence>
<dbReference type="AlphaFoldDB" id="A0A0P0GDX2"/>
<sequence>MKMTKLIYLFAVPLLVASCISEEAPITDASDHFFKVSTANPDIQQIVFLLKQKNDSVEFTSKFINAYGYPMWENARSFCENKRKVYAIPVKNLNSDKEIEAIWYFSIGRTRTHYHIYTRKMADVITRQIGNEVEQTWMFDYFTQYALHKKPVSGLTFINNKANINTRSWDWDSEENCELIYTAECGPYEYDTYYCWTEERLREDRDTDELIDGGGNGEGGDLDWGDGGSNNSSKKDTPRAKAIFRNSNMTEENWIIIENMLDKIVEDCMGEALYNELANLLNGKTLSIQFGASTTGSFGYQGESTGICLGRQMESNQLFHEMMHAYRAYQETTASYKESTLNGEIEAWYAQYLYTSNLPEYKDSKWEDRDNTDPRRRRIKSLTNYIDNKGNLLPGVNRTDLENKIKDDIVPTFHKYHYTADKYPFEYNRPGLENFKCINKLTINC</sequence>
<evidence type="ECO:0000256" key="1">
    <source>
        <dbReference type="SAM" id="MobiDB-lite"/>
    </source>
</evidence>
<name>A0A0P0GDX2_9BACE</name>
<dbReference type="PATRIC" id="fig|246787.4.peg.1942"/>
<keyword evidence="2" id="KW-0732">Signal</keyword>
<accession>A0A0P0GDX2</accession>
<feature type="signal peptide" evidence="2">
    <location>
        <begin position="1"/>
        <end position="23"/>
    </location>
</feature>